<gene>
    <name evidence="2" type="ORF">SDC9_142025</name>
</gene>
<proteinExistence type="predicted"/>
<dbReference type="AlphaFoldDB" id="A0A645DZX7"/>
<dbReference type="InterPro" id="IPR007607">
    <property type="entry name" value="BacA/B"/>
</dbReference>
<dbReference type="Pfam" id="PF04519">
    <property type="entry name" value="Bactofilin"/>
    <property type="match status" value="1"/>
</dbReference>
<evidence type="ECO:0008006" key="3">
    <source>
        <dbReference type="Google" id="ProtNLM"/>
    </source>
</evidence>
<name>A0A645DZX7_9ZZZZ</name>
<sequence length="131" mass="13992">MRNSKSKSDHSIESQPIDTVIGTDILFKGDIRGESIIRVDGTVEGNLSLSKGIVVGEKAKVTGNLKSDRIIIYGSISGDIECKELNIKSSGTVNGNIQADNVEIEMGGKYNGNLSMQPSPPPSSAKDKEDR</sequence>
<dbReference type="PANTHER" id="PTHR35024">
    <property type="entry name" value="HYPOTHETICAL CYTOSOLIC PROTEIN"/>
    <property type="match status" value="1"/>
</dbReference>
<dbReference type="PANTHER" id="PTHR35024:SF4">
    <property type="entry name" value="POLYMER-FORMING CYTOSKELETAL PROTEIN"/>
    <property type="match status" value="1"/>
</dbReference>
<accession>A0A645DZX7</accession>
<comment type="caution">
    <text evidence="2">The sequence shown here is derived from an EMBL/GenBank/DDBJ whole genome shotgun (WGS) entry which is preliminary data.</text>
</comment>
<evidence type="ECO:0000313" key="2">
    <source>
        <dbReference type="EMBL" id="MPM94876.1"/>
    </source>
</evidence>
<evidence type="ECO:0000256" key="1">
    <source>
        <dbReference type="SAM" id="MobiDB-lite"/>
    </source>
</evidence>
<reference evidence="2" key="1">
    <citation type="submission" date="2019-08" db="EMBL/GenBank/DDBJ databases">
        <authorList>
            <person name="Kucharzyk K."/>
            <person name="Murdoch R.W."/>
            <person name="Higgins S."/>
            <person name="Loffler F."/>
        </authorList>
    </citation>
    <scope>NUCLEOTIDE SEQUENCE</scope>
</reference>
<organism evidence="2">
    <name type="scientific">bioreactor metagenome</name>
    <dbReference type="NCBI Taxonomy" id="1076179"/>
    <lineage>
        <taxon>unclassified sequences</taxon>
        <taxon>metagenomes</taxon>
        <taxon>ecological metagenomes</taxon>
    </lineage>
</organism>
<dbReference type="EMBL" id="VSSQ01041449">
    <property type="protein sequence ID" value="MPM94876.1"/>
    <property type="molecule type" value="Genomic_DNA"/>
</dbReference>
<protein>
    <recommendedName>
        <fullName evidence="3">Polymer-forming cytoskeletal</fullName>
    </recommendedName>
</protein>
<feature type="region of interest" description="Disordered" evidence="1">
    <location>
        <begin position="108"/>
        <end position="131"/>
    </location>
</feature>